<protein>
    <submittedName>
        <fullName evidence="6">NAD-glutamate dehydrogenase</fullName>
    </submittedName>
</protein>
<dbReference type="GO" id="GO:0004069">
    <property type="term" value="F:L-aspartate:2-oxoglutarate aminotransferase activity"/>
    <property type="evidence" value="ECO:0007669"/>
    <property type="project" value="InterPro"/>
</dbReference>
<sequence length="1630" mass="176643">MPERAAEARLALDDTREELIAKAVALWTSVHSVAKESAAAHGAADEAADPPGDPGLAVGGNLPGFLAAYYRRVAVEDLIVAGPARLALTAHWHAALGANRPQGRAVVRVRPEAGASLTGAGTVVDIVTDDMPYLVDSVTMELNRHGVDIRLIVHPLLTVHRDVTGAAHGTAPTSADAEADAVPESWIHVELGPVSDHEVLGADLRRVLDDLRVAMEDQRRMRSAARDLVEMLADTGGTEGTEASELLAWLSAGHFTFLGYRRYDLVGGEQPELKAVPGTGLGILRHDTLDSFAVTPQGERQERVLVLAKSSTMSTVYRPSYLDYVAVRRFSQTGEVIGEYRFLGLYSQAAYTESVTRIPVLRRRVDRMLDIAGVPADSHDGKALIEILEGYPREELFEISAEQLAPIALAVLSLGERKQVRLFVRPDPYGRYVSCLVYLPRDRYTTQVRLRAQEILRAAFGGSSVDYSAMVGNSALARLHVVVHAEPGKPLATVDQAELQVKVAAAVRSWDEDLAAEAERRLGPERAATMLWTCADGIPETYKADTAPAPAVADLDVVRQLREDGAPFAIRLSVGHGGEPASVADGDCWRLRIIRLSPMTLSDVLPQLQHMGLEVLDEHPYEFSADTHPFWIYDFGLRPRGRVARADTDADAVRSGFETALTALWQGLTEDDEFNGLVLDAELTWRQIVVLRAYARYLRQAGTQFSQNYLQRVLRANPGITRLLVRLFESRFDPALQEGAEERCTAITEELRGALDEVVSLDHDRILRSYLALIEATLRTNYFAADDKPYLVFKLASRQLNLLPVPRPRFEIFVYSPRLEAVHLRFGAVARGGLRWSERPEDFRTEVLGLVKAQEVKNSVIVPSGAKGGFVCKRLPDPADRDAFQAEVLGCYQAFIGAMLEITDNIVGDAVAPPPRVVRLDGDDPYLVVAADKGTATFSDVANEIAGRYGYWLGDAFASGGSEGYDHKKMGITARGAWESVRWHFAALHLDPDADDFTAVGVGDMSGDVFGNGMLLSRHLKLVAAFDHRHLFLDPDPDPATSFAERQRLFDLPRSSWADYDTSLISAGGGVWPRSAKSVPVSAQARAALGLDGSVTALSPDELISAILRAPVDLLWNGGIGTYVKASHETHADAGDRSNDAVRVDGAALRARVVAEGGNLGLTQAGRIEYALGGGLVNTDFIDNSAGVDTSDHEVNIKILLAGAIAAGEIRTDERGGLLHGMTDEVAAHVLRHNDGQNMALAVARHQASSMLSVHGRYLRQLVRDGRVSLETDGLPGEKEVAARRSAGGGLTTPELAVLLAQTKIGAGQEVLASDLPDDPYLRSALSGYFPVPLRERFADQLGGHRLRREIITTEVINEMVDTGGSTFLFRLGEETGLPVPDITRAWLVAREVFGMPAFWRQVRGLAGTVDVDARVAAILEGRKLVERAARWLLMNRRSSFGIAETVSFFAAGVDAVRSAIPKLLSGRDLSGFEERRASFAERGVPAGLADEVAAMVPSYSAFDIVTAAAATSHGIDETAAVYFLLADRLQLGRLRDLVVALPRDDRWTTAARSALRDELYGVHAGLTRDVLAVGGGSAAERVAAWESLNAAAVSRAAATLAEIWESDRFTFATLSVGVRVIRALVAPDS</sequence>
<dbReference type="InterPro" id="IPR007780">
    <property type="entry name" value="NAD_Glu_DH_bac"/>
</dbReference>
<evidence type="ECO:0000259" key="1">
    <source>
        <dbReference type="Pfam" id="PF05088"/>
    </source>
</evidence>
<dbReference type="InterPro" id="IPR049064">
    <property type="entry name" value="NAD_Glu_DH_ACT3"/>
</dbReference>
<dbReference type="Pfam" id="PF21078">
    <property type="entry name" value="GDH_HM3"/>
    <property type="match status" value="1"/>
</dbReference>
<evidence type="ECO:0000259" key="5">
    <source>
        <dbReference type="Pfam" id="PF21077"/>
    </source>
</evidence>
<name>A0A6P2C7S7_9ACTN</name>
<dbReference type="Pfam" id="PF21073">
    <property type="entry name" value="GDH_HM1"/>
    <property type="match status" value="1"/>
</dbReference>
<dbReference type="InterPro" id="IPR024727">
    <property type="entry name" value="NAD_Glu_DH_N_ACT1"/>
</dbReference>
<dbReference type="InterPro" id="IPR028971">
    <property type="entry name" value="NAD-GDH_cat"/>
</dbReference>
<accession>A0A6P2C7S7</accession>
<dbReference type="InterPro" id="IPR049062">
    <property type="entry name" value="NAD_Glu_DH_ACT2"/>
</dbReference>
<evidence type="ECO:0000259" key="3">
    <source>
        <dbReference type="Pfam" id="PF21075"/>
    </source>
</evidence>
<feature type="domain" description="NAD-glutamate dehydrogenase ACT2" evidence="4">
    <location>
        <begin position="421"/>
        <end position="511"/>
    </location>
</feature>
<evidence type="ECO:0000313" key="7">
    <source>
        <dbReference type="Proteomes" id="UP000460272"/>
    </source>
</evidence>
<feature type="domain" description="NAD-glutamate dehydrogenase ACT3" evidence="5">
    <location>
        <begin position="585"/>
        <end position="644"/>
    </location>
</feature>
<evidence type="ECO:0000313" key="6">
    <source>
        <dbReference type="EMBL" id="TVZ07067.1"/>
    </source>
</evidence>
<dbReference type="Pfam" id="PF21077">
    <property type="entry name" value="GDH_ACT3"/>
    <property type="match status" value="1"/>
</dbReference>
<dbReference type="Pfam" id="PF21076">
    <property type="entry name" value="GDH_ACT2"/>
    <property type="match status" value="1"/>
</dbReference>
<dbReference type="OrthoDB" id="9758052at2"/>
<dbReference type="EMBL" id="RPFW01000001">
    <property type="protein sequence ID" value="TVZ07067.1"/>
    <property type="molecule type" value="Genomic_DNA"/>
</dbReference>
<dbReference type="InterPro" id="IPR046346">
    <property type="entry name" value="Aminoacid_DH-like_N_sf"/>
</dbReference>
<comment type="caution">
    <text evidence="6">The sequence shown here is derived from an EMBL/GenBank/DDBJ whole genome shotgun (WGS) entry which is preliminary data.</text>
</comment>
<dbReference type="Pfam" id="PF05088">
    <property type="entry name" value="Bac_GDH_CD"/>
    <property type="match status" value="1"/>
</dbReference>
<dbReference type="Proteomes" id="UP000460272">
    <property type="component" value="Unassembled WGS sequence"/>
</dbReference>
<evidence type="ECO:0000259" key="4">
    <source>
        <dbReference type="Pfam" id="PF21076"/>
    </source>
</evidence>
<feature type="domain" description="NAD-glutamate dehydrogenase catalytic" evidence="1">
    <location>
        <begin position="751"/>
        <end position="1243"/>
    </location>
</feature>
<dbReference type="Pfam" id="PF21075">
    <property type="entry name" value="GDH_ACT1"/>
    <property type="match status" value="1"/>
</dbReference>
<dbReference type="GO" id="GO:0004352">
    <property type="term" value="F:glutamate dehydrogenase (NAD+) activity"/>
    <property type="evidence" value="ECO:0007669"/>
    <property type="project" value="InterPro"/>
</dbReference>
<dbReference type="SUPFAM" id="SSF53223">
    <property type="entry name" value="Aminoacid dehydrogenase-like, N-terminal domain"/>
    <property type="match status" value="1"/>
</dbReference>
<dbReference type="RefSeq" id="WP_145851822.1">
    <property type="nucleotide sequence ID" value="NZ_RPFW01000001.1"/>
</dbReference>
<reference evidence="6 7" key="1">
    <citation type="submission" date="2018-11" db="EMBL/GenBank/DDBJ databases">
        <title>Trebonia kvetii gen.nov., sp.nov., a novel acidophilic actinobacterium, and proposal of the new actinobacterial family Treboniaceae fam. nov.</title>
        <authorList>
            <person name="Rapoport D."/>
            <person name="Sagova-Mareckova M."/>
            <person name="Sedlacek I."/>
            <person name="Provaznik J."/>
            <person name="Kralova S."/>
            <person name="Pavlinic D."/>
            <person name="Benes V."/>
            <person name="Kopecky J."/>
        </authorList>
    </citation>
    <scope>NUCLEOTIDE SEQUENCE [LARGE SCALE GENOMIC DNA]</scope>
    <source>
        <strain evidence="6 7">15Tr583</strain>
    </source>
</reference>
<dbReference type="GO" id="GO:0006538">
    <property type="term" value="P:L-glutamate catabolic process"/>
    <property type="evidence" value="ECO:0007669"/>
    <property type="project" value="InterPro"/>
</dbReference>
<dbReference type="PIRSF" id="PIRSF036761">
    <property type="entry name" value="GDH_Mll4104"/>
    <property type="match status" value="1"/>
</dbReference>
<organism evidence="6 7">
    <name type="scientific">Trebonia kvetii</name>
    <dbReference type="NCBI Taxonomy" id="2480626"/>
    <lineage>
        <taxon>Bacteria</taxon>
        <taxon>Bacillati</taxon>
        <taxon>Actinomycetota</taxon>
        <taxon>Actinomycetes</taxon>
        <taxon>Streptosporangiales</taxon>
        <taxon>Treboniaceae</taxon>
        <taxon>Trebonia</taxon>
    </lineage>
</organism>
<evidence type="ECO:0000259" key="2">
    <source>
        <dbReference type="Pfam" id="PF21074"/>
    </source>
</evidence>
<dbReference type="InterPro" id="IPR036291">
    <property type="entry name" value="NAD(P)-bd_dom_sf"/>
</dbReference>
<dbReference type="InterPro" id="IPR049059">
    <property type="entry name" value="NAD_Glu_DH_HM1"/>
</dbReference>
<dbReference type="PANTHER" id="PTHR43403:SF1">
    <property type="entry name" value="NAD-SPECIFIC GLUTAMATE DEHYDROGENASE"/>
    <property type="match status" value="1"/>
</dbReference>
<dbReference type="PANTHER" id="PTHR43403">
    <property type="entry name" value="NAD-SPECIFIC GLUTAMATE DEHYDROGENASE"/>
    <property type="match status" value="1"/>
</dbReference>
<dbReference type="InterPro" id="IPR049056">
    <property type="entry name" value="NAD_Glu_DH_HM3"/>
</dbReference>
<proteinExistence type="predicted"/>
<dbReference type="InterPro" id="IPR048381">
    <property type="entry name" value="GDH_C"/>
</dbReference>
<dbReference type="Pfam" id="PF21074">
    <property type="entry name" value="GDH_C"/>
    <property type="match status" value="1"/>
</dbReference>
<feature type="domain" description="NAD-glutamate dehydrogenase N-terminal ACT1" evidence="3">
    <location>
        <begin position="65"/>
        <end position="199"/>
    </location>
</feature>
<keyword evidence="7" id="KW-1185">Reference proteome</keyword>
<gene>
    <name evidence="6" type="ORF">EAS64_07025</name>
</gene>
<feature type="domain" description="NAD-specific glutamate dehydrogenase C-terminal" evidence="2">
    <location>
        <begin position="1289"/>
        <end position="1623"/>
    </location>
</feature>
<dbReference type="SUPFAM" id="SSF51735">
    <property type="entry name" value="NAD(P)-binding Rossmann-fold domains"/>
    <property type="match status" value="1"/>
</dbReference>